<dbReference type="InterPro" id="IPR038488">
    <property type="entry name" value="Integrase_DNA-bd_sf"/>
</dbReference>
<organism evidence="8 9">
    <name type="scientific">Chitinibacter bivalviorum</name>
    <dbReference type="NCBI Taxonomy" id="2739434"/>
    <lineage>
        <taxon>Bacteria</taxon>
        <taxon>Pseudomonadati</taxon>
        <taxon>Pseudomonadota</taxon>
        <taxon>Betaproteobacteria</taxon>
        <taxon>Neisseriales</taxon>
        <taxon>Chitinibacteraceae</taxon>
        <taxon>Chitinibacter</taxon>
    </lineage>
</organism>
<feature type="domain" description="Tyr recombinase" evidence="6">
    <location>
        <begin position="213"/>
        <end position="386"/>
    </location>
</feature>
<evidence type="ECO:0000313" key="8">
    <source>
        <dbReference type="EMBL" id="QLG88608.1"/>
    </source>
</evidence>
<dbReference type="GO" id="GO:0006310">
    <property type="term" value="P:DNA recombination"/>
    <property type="evidence" value="ECO:0007669"/>
    <property type="project" value="UniProtKB-KW"/>
</dbReference>
<dbReference type="PANTHER" id="PTHR30629">
    <property type="entry name" value="PROPHAGE INTEGRASE"/>
    <property type="match status" value="1"/>
</dbReference>
<keyword evidence="2" id="KW-0229">DNA integration</keyword>
<evidence type="ECO:0000256" key="1">
    <source>
        <dbReference type="ARBA" id="ARBA00008857"/>
    </source>
</evidence>
<dbReference type="Proteomes" id="UP000509597">
    <property type="component" value="Chromosome"/>
</dbReference>
<sequence>MPKKVAANQLEHLQLVNAKPSEKETYLNDGAGLWVVIHADGAKRFQYQFSVLGKRGKMWLGYFPAISLAEARQLRDEHAAIVKQGQDPRIARKIEKITQAATAATTFEAVAREWHTKKLNSWSEDHGKKIMESLVADAFPILGNMPIADINSPLVLMTIKKIEARGAVETAQRILQRIGAVMRYAMQTGRTLTDPTYKLAETLTAPKVVHRPAMPRKELPEYYRRLAAEPLHPLTKNALELLAYTFVRPGELRGAKWEEFDFEEAEWRIPAERMKMRAPHIVPLSRQALAVLDALRPHSKRSAFVFPAQTDHEKPMSENTMGYALGRMGYKDIHCPHGFRSLASTVLNEEGFDADVIERQLAHAEKNKVRAAYHRAQYLKERRALMQWWADYLDSKKPGVNVVPLNLNKVA</sequence>
<dbReference type="Gene3D" id="1.10.150.130">
    <property type="match status" value="1"/>
</dbReference>
<evidence type="ECO:0000256" key="3">
    <source>
        <dbReference type="ARBA" id="ARBA00023125"/>
    </source>
</evidence>
<proteinExistence type="inferred from homology"/>
<gene>
    <name evidence="8" type="ORF">HQ393_10370</name>
</gene>
<dbReference type="RefSeq" id="WP_179355120.1">
    <property type="nucleotide sequence ID" value="NZ_CP058627.1"/>
</dbReference>
<dbReference type="KEGG" id="chiz:HQ393_10370"/>
<dbReference type="InterPro" id="IPR053876">
    <property type="entry name" value="Phage_int_M"/>
</dbReference>
<dbReference type="PROSITE" id="PS51898">
    <property type="entry name" value="TYR_RECOMBINASE"/>
    <property type="match status" value="1"/>
</dbReference>
<evidence type="ECO:0000259" key="7">
    <source>
        <dbReference type="PROSITE" id="PS51900"/>
    </source>
</evidence>
<reference evidence="8 9" key="1">
    <citation type="submission" date="2020-07" db="EMBL/GenBank/DDBJ databases">
        <title>Complete genome sequence of Chitinibacter sp. 2T18.</title>
        <authorList>
            <person name="Bae J.-W."/>
            <person name="Choi J.-W."/>
        </authorList>
    </citation>
    <scope>NUCLEOTIDE SEQUENCE [LARGE SCALE GENOMIC DNA]</scope>
    <source>
        <strain evidence="8 9">2T18</strain>
    </source>
</reference>
<evidence type="ECO:0000256" key="2">
    <source>
        <dbReference type="ARBA" id="ARBA00022908"/>
    </source>
</evidence>
<dbReference type="GO" id="GO:0003677">
    <property type="term" value="F:DNA binding"/>
    <property type="evidence" value="ECO:0007669"/>
    <property type="project" value="UniProtKB-UniRule"/>
</dbReference>
<protein>
    <submittedName>
        <fullName evidence="8">Tyrosine-type recombinase/integrase</fullName>
    </submittedName>
</protein>
<feature type="domain" description="Core-binding (CB)" evidence="7">
    <location>
        <begin position="105"/>
        <end position="186"/>
    </location>
</feature>
<dbReference type="Gene3D" id="1.10.443.10">
    <property type="entry name" value="Intergrase catalytic core"/>
    <property type="match status" value="1"/>
</dbReference>
<keyword evidence="9" id="KW-1185">Reference proteome</keyword>
<dbReference type="InterPro" id="IPR025166">
    <property type="entry name" value="Integrase_DNA_bind_dom"/>
</dbReference>
<dbReference type="GO" id="GO:0015074">
    <property type="term" value="P:DNA integration"/>
    <property type="evidence" value="ECO:0007669"/>
    <property type="project" value="UniProtKB-KW"/>
</dbReference>
<accession>A0A7H9BK17</accession>
<evidence type="ECO:0000313" key="9">
    <source>
        <dbReference type="Proteomes" id="UP000509597"/>
    </source>
</evidence>
<dbReference type="SUPFAM" id="SSF56349">
    <property type="entry name" value="DNA breaking-rejoining enzymes"/>
    <property type="match status" value="1"/>
</dbReference>
<evidence type="ECO:0000256" key="5">
    <source>
        <dbReference type="PROSITE-ProRule" id="PRU01248"/>
    </source>
</evidence>
<dbReference type="InterPro" id="IPR002104">
    <property type="entry name" value="Integrase_catalytic"/>
</dbReference>
<dbReference type="Pfam" id="PF22022">
    <property type="entry name" value="Phage_int_M"/>
    <property type="match status" value="1"/>
</dbReference>
<dbReference type="AlphaFoldDB" id="A0A7H9BK17"/>
<dbReference type="CDD" id="cd00801">
    <property type="entry name" value="INT_P4_C"/>
    <property type="match status" value="1"/>
</dbReference>
<dbReference type="InterPro" id="IPR050808">
    <property type="entry name" value="Phage_Integrase"/>
</dbReference>
<dbReference type="EMBL" id="CP058627">
    <property type="protein sequence ID" value="QLG88608.1"/>
    <property type="molecule type" value="Genomic_DNA"/>
</dbReference>
<dbReference type="InterPro" id="IPR044068">
    <property type="entry name" value="CB"/>
</dbReference>
<dbReference type="InterPro" id="IPR011010">
    <property type="entry name" value="DNA_brk_join_enz"/>
</dbReference>
<keyword evidence="3 5" id="KW-0238">DNA-binding</keyword>
<dbReference type="Pfam" id="PF00589">
    <property type="entry name" value="Phage_integrase"/>
    <property type="match status" value="1"/>
</dbReference>
<dbReference type="Pfam" id="PF13356">
    <property type="entry name" value="Arm-DNA-bind_3"/>
    <property type="match status" value="1"/>
</dbReference>
<evidence type="ECO:0000259" key="6">
    <source>
        <dbReference type="PROSITE" id="PS51898"/>
    </source>
</evidence>
<dbReference type="InterPro" id="IPR013762">
    <property type="entry name" value="Integrase-like_cat_sf"/>
</dbReference>
<keyword evidence="4" id="KW-0233">DNA recombination</keyword>
<dbReference type="PROSITE" id="PS51900">
    <property type="entry name" value="CB"/>
    <property type="match status" value="1"/>
</dbReference>
<name>A0A7H9BK17_9NEIS</name>
<comment type="similarity">
    <text evidence="1">Belongs to the 'phage' integrase family.</text>
</comment>
<dbReference type="InterPro" id="IPR010998">
    <property type="entry name" value="Integrase_recombinase_N"/>
</dbReference>
<dbReference type="PANTHER" id="PTHR30629:SF2">
    <property type="entry name" value="PROPHAGE INTEGRASE INTS-RELATED"/>
    <property type="match status" value="1"/>
</dbReference>
<evidence type="ECO:0000256" key="4">
    <source>
        <dbReference type="ARBA" id="ARBA00023172"/>
    </source>
</evidence>
<dbReference type="Gene3D" id="3.30.160.390">
    <property type="entry name" value="Integrase, DNA-binding domain"/>
    <property type="match status" value="1"/>
</dbReference>